<feature type="transmembrane region" description="Helical" evidence="1">
    <location>
        <begin position="6"/>
        <end position="26"/>
    </location>
</feature>
<evidence type="ECO:0000313" key="3">
    <source>
        <dbReference type="Proteomes" id="UP001352223"/>
    </source>
</evidence>
<reference evidence="2 3" key="1">
    <citation type="submission" date="2022-10" db="EMBL/GenBank/DDBJ databases">
        <authorList>
            <person name="Xie J."/>
            <person name="Shen N."/>
        </authorList>
    </citation>
    <scope>NUCLEOTIDE SEQUENCE [LARGE SCALE GENOMIC DNA]</scope>
    <source>
        <strain evidence="2 3">DSM 41681</strain>
    </source>
</reference>
<name>A0ABU6CEC7_9ACTN</name>
<dbReference type="RefSeq" id="WP_324769677.1">
    <property type="nucleotide sequence ID" value="NZ_BAAATS010000019.1"/>
</dbReference>
<comment type="caution">
    <text evidence="2">The sequence shown here is derived from an EMBL/GenBank/DDBJ whole genome shotgun (WGS) entry which is preliminary data.</text>
</comment>
<dbReference type="EMBL" id="JAOZYB010000131">
    <property type="protein sequence ID" value="MEB3962210.1"/>
    <property type="molecule type" value="Genomic_DNA"/>
</dbReference>
<proteinExistence type="predicted"/>
<sequence>MVDILVKVLLFAFIAGMFTLVIRAFVRSGQEDKQVRRGWEELAQVAAARGWTHERRAAGRATEFCGVGPMPGSGENLTAWHYITGEFRGRSFTCFEYRYSNPLSGSSQVGESKKLTFESVFLVSAPGSGPFLQVGRPGKFDTVMGRGPRTLLGVPEFDEKFRVDTEDQTFARTILSDDVRAFLLSDQRAEKNPLRVRHDELFTWYTGTLSPQALEDRLNYLCDVLDRIPAQAWASA</sequence>
<protein>
    <recommendedName>
        <fullName evidence="4">DUF3137 domain-containing protein</fullName>
    </recommendedName>
</protein>
<evidence type="ECO:0000256" key="1">
    <source>
        <dbReference type="SAM" id="Phobius"/>
    </source>
</evidence>
<evidence type="ECO:0000313" key="2">
    <source>
        <dbReference type="EMBL" id="MEB3962210.1"/>
    </source>
</evidence>
<accession>A0ABU6CEC7</accession>
<keyword evidence="3" id="KW-1185">Reference proteome</keyword>
<keyword evidence="1" id="KW-1133">Transmembrane helix</keyword>
<keyword evidence="1" id="KW-0472">Membrane</keyword>
<gene>
    <name evidence="2" type="ORF">OKJ48_18415</name>
</gene>
<organism evidence="2 3">
    <name type="scientific">Streptomyces kunmingensis</name>
    <dbReference type="NCBI Taxonomy" id="68225"/>
    <lineage>
        <taxon>Bacteria</taxon>
        <taxon>Bacillati</taxon>
        <taxon>Actinomycetota</taxon>
        <taxon>Actinomycetes</taxon>
        <taxon>Kitasatosporales</taxon>
        <taxon>Streptomycetaceae</taxon>
        <taxon>Streptomyces</taxon>
    </lineage>
</organism>
<dbReference type="Proteomes" id="UP001352223">
    <property type="component" value="Unassembled WGS sequence"/>
</dbReference>
<evidence type="ECO:0008006" key="4">
    <source>
        <dbReference type="Google" id="ProtNLM"/>
    </source>
</evidence>
<keyword evidence="1" id="KW-0812">Transmembrane</keyword>